<accession>A0A3P7JHR6</accession>
<evidence type="ECO:0000313" key="3">
    <source>
        <dbReference type="Proteomes" id="UP000270094"/>
    </source>
</evidence>
<proteinExistence type="predicted"/>
<feature type="region of interest" description="Disordered" evidence="1">
    <location>
        <begin position="40"/>
        <end position="105"/>
    </location>
</feature>
<organism evidence="2 3">
    <name type="scientific">Strongylus vulgaris</name>
    <name type="common">Blood worm</name>
    <dbReference type="NCBI Taxonomy" id="40348"/>
    <lineage>
        <taxon>Eukaryota</taxon>
        <taxon>Metazoa</taxon>
        <taxon>Ecdysozoa</taxon>
        <taxon>Nematoda</taxon>
        <taxon>Chromadorea</taxon>
        <taxon>Rhabditida</taxon>
        <taxon>Rhabditina</taxon>
        <taxon>Rhabditomorpha</taxon>
        <taxon>Strongyloidea</taxon>
        <taxon>Strongylidae</taxon>
        <taxon>Strongylus</taxon>
    </lineage>
</organism>
<protein>
    <submittedName>
        <fullName evidence="2">Uncharacterized protein</fullName>
    </submittedName>
</protein>
<dbReference type="Proteomes" id="UP000270094">
    <property type="component" value="Unassembled WGS sequence"/>
</dbReference>
<dbReference type="OrthoDB" id="26740at2759"/>
<name>A0A3P7JHR6_STRVU</name>
<reference evidence="2 3" key="1">
    <citation type="submission" date="2018-11" db="EMBL/GenBank/DDBJ databases">
        <authorList>
            <consortium name="Pathogen Informatics"/>
        </authorList>
    </citation>
    <scope>NUCLEOTIDE SEQUENCE [LARGE SCALE GENOMIC DNA]</scope>
</reference>
<evidence type="ECO:0000256" key="1">
    <source>
        <dbReference type="SAM" id="MobiDB-lite"/>
    </source>
</evidence>
<dbReference type="AlphaFoldDB" id="A0A3P7JHR6"/>
<evidence type="ECO:0000313" key="2">
    <source>
        <dbReference type="EMBL" id="VDM82916.1"/>
    </source>
</evidence>
<dbReference type="EMBL" id="UYYB01120022">
    <property type="protein sequence ID" value="VDM82916.1"/>
    <property type="molecule type" value="Genomic_DNA"/>
</dbReference>
<keyword evidence="3" id="KW-1185">Reference proteome</keyword>
<gene>
    <name evidence="2" type="ORF">SVUK_LOCUS17914</name>
</gene>
<sequence length="138" mass="15803">MSYNTDSLFKVSLRPKRLAKRRWWSRKYPIYIKFAKKPGDVDLSKPLSRSVSMHPVESAPDNLPMAGEMASDDGYAAETDTSDSEDEQQRSRIGRASSLSEMPDFVSLPDGHSSCRTKGRSIYLFVRAAREKERWFHL</sequence>